<keyword evidence="3 6" id="KW-1133">Transmembrane helix</keyword>
<dbReference type="STRING" id="1245748.A0A421CYQ2"/>
<dbReference type="GO" id="GO:0055088">
    <property type="term" value="P:lipid homeostasis"/>
    <property type="evidence" value="ECO:0007669"/>
    <property type="project" value="TreeGrafter"/>
</dbReference>
<evidence type="ECO:0000313" key="8">
    <source>
        <dbReference type="EMBL" id="RLL94987.1"/>
    </source>
</evidence>
<comment type="subcellular location">
    <subcellularLocation>
        <location evidence="1">Membrane</location>
        <topology evidence="1">Multi-pass membrane protein</topology>
    </subcellularLocation>
</comment>
<keyword evidence="2 5" id="KW-0812">Transmembrane</keyword>
<evidence type="ECO:0000256" key="2">
    <source>
        <dbReference type="ARBA" id="ARBA00022692"/>
    </source>
</evidence>
<feature type="transmembrane region" description="Helical" evidence="6">
    <location>
        <begin position="605"/>
        <end position="629"/>
    </location>
</feature>
<feature type="transmembrane region" description="Helical" evidence="6">
    <location>
        <begin position="757"/>
        <end position="777"/>
    </location>
</feature>
<evidence type="ECO:0000256" key="1">
    <source>
        <dbReference type="ARBA" id="ARBA00004141"/>
    </source>
</evidence>
<dbReference type="SMART" id="SM00724">
    <property type="entry name" value="TLC"/>
    <property type="match status" value="1"/>
</dbReference>
<feature type="transmembrane region" description="Helical" evidence="6">
    <location>
        <begin position="504"/>
        <end position="523"/>
    </location>
</feature>
<name>A0A421CYQ2_9EURO</name>
<dbReference type="Pfam" id="PF03798">
    <property type="entry name" value="TRAM_LAG1_CLN8"/>
    <property type="match status" value="1"/>
</dbReference>
<dbReference type="GO" id="GO:0005783">
    <property type="term" value="C:endoplasmic reticulum"/>
    <property type="evidence" value="ECO:0007669"/>
    <property type="project" value="TreeGrafter"/>
</dbReference>
<dbReference type="PANTHER" id="PTHR13439:SF0">
    <property type="entry name" value="TOPOISOMERASE I DAMAGE AFFECTED PROTEIN 4"/>
    <property type="match status" value="1"/>
</dbReference>
<keyword evidence="9" id="KW-1185">Reference proteome</keyword>
<feature type="transmembrane region" description="Helical" evidence="6">
    <location>
        <begin position="579"/>
        <end position="598"/>
    </location>
</feature>
<protein>
    <recommendedName>
        <fullName evidence="7">TLC domain-containing protein</fullName>
    </recommendedName>
</protein>
<dbReference type="GO" id="GO:0016020">
    <property type="term" value="C:membrane"/>
    <property type="evidence" value="ECO:0007669"/>
    <property type="project" value="UniProtKB-SubCell"/>
</dbReference>
<evidence type="ECO:0000256" key="4">
    <source>
        <dbReference type="ARBA" id="ARBA00023136"/>
    </source>
</evidence>
<evidence type="ECO:0000256" key="6">
    <source>
        <dbReference type="SAM" id="Phobius"/>
    </source>
</evidence>
<feature type="domain" description="TLC" evidence="7">
    <location>
        <begin position="537"/>
        <end position="789"/>
    </location>
</feature>
<dbReference type="Proteomes" id="UP000215289">
    <property type="component" value="Unassembled WGS sequence"/>
</dbReference>
<evidence type="ECO:0000256" key="3">
    <source>
        <dbReference type="ARBA" id="ARBA00022989"/>
    </source>
</evidence>
<organism evidence="8 9">
    <name type="scientific">Aspergillus turcosus</name>
    <dbReference type="NCBI Taxonomy" id="1245748"/>
    <lineage>
        <taxon>Eukaryota</taxon>
        <taxon>Fungi</taxon>
        <taxon>Dikarya</taxon>
        <taxon>Ascomycota</taxon>
        <taxon>Pezizomycotina</taxon>
        <taxon>Eurotiomycetes</taxon>
        <taxon>Eurotiomycetidae</taxon>
        <taxon>Eurotiales</taxon>
        <taxon>Aspergillaceae</taxon>
        <taxon>Aspergillus</taxon>
        <taxon>Aspergillus subgen. Fumigati</taxon>
    </lineage>
</organism>
<dbReference type="OrthoDB" id="10266980at2759"/>
<sequence>MELSGYKRRRINGFVYPDIPVTDQDIVQCETANDPFIIRLVPYSPSEDGSKADAFRAESITHIDQQNEQLVRSRHPTLSSRERVWVSTSSFGEPVWLIDSPITGSESVYAGGRPIHYFPGDYFEYIPTGILTPRSPDKFNQHFDRYINPRRFLRPADLDSLRELFPEAVGVEVMIAGFMIILFENVQHLQDAYREVWPLELAGLRVFFDIVRYSFTTAPIESGLGLSADTSGTRAACLGLKVQLQNGCTAITTVTPGSLVRHLPARVGDDHGPFITPKGVLTNNPIGRQVFLASCNKQLGTITHTYDNPSLVKPYPAGYSHDLSLITDPALADVASPPGYPVVTGWADYSATLDGQEVYVVCHQTNVGRWRVICGTIDSARFERASVLGTGYMWNREARTQNAFLLWHTGAELTPADGWSGAPLCLGRPSDAAAKAVVFQNFQRSCLLAGEPSASKQHSKPPNWGLYTGMIDPIPPPPRWLRNLVEPWAVRLNIPAVTDHVHEIIAAFVFYLFIHSYLSPWLSPRLFPRHYPNLNKRTKLNWDVHVVSLIQSVVINAAALWVMFTDNERKSMSTAERVYGYSGACAFISALAAGYFIYDLYVSTAYVKIFGIGMLFHAISALWVFSFGFRPFLHFYSPVFILYELSSPFLNIHWFLDKVNMTGSKLQWYNGMLLLIVFFCCRLIWGTWQSALVYRDMWYALKQTWSASESAALNPVDITADVFQVRDGSLCVNEACAKAQAEISKFSKYTAGGVPTWLVVTYVVSNLVLNGLNYYWFTKMIDAVVKRFRAPAPEAKTKAEVQKRREELTQNVVIDAATKLEQEEGAFTTGDLASEKIASAVDVGLSEELRKRNPNVATAARS</sequence>
<dbReference type="InterPro" id="IPR006634">
    <property type="entry name" value="TLC-dom"/>
</dbReference>
<reference evidence="8 9" key="1">
    <citation type="submission" date="2018-08" db="EMBL/GenBank/DDBJ databases">
        <title>Draft genome sequences of two Aspergillus turcosus clinical strains isolated from bronchoalveolar lavage fluid: one azole-susceptible and the other azole-resistant.</title>
        <authorList>
            <person name="Parent-Michaud M."/>
            <person name="Dufresne P.J."/>
            <person name="Fournier E."/>
            <person name="Martineau C."/>
            <person name="Moreira S."/>
            <person name="Perkins V."/>
            <person name="De Repentigny L."/>
            <person name="Dufresne S.F."/>
        </authorList>
    </citation>
    <scope>NUCLEOTIDE SEQUENCE [LARGE SCALE GENOMIC DNA]</scope>
    <source>
        <strain evidence="8">HMR AF 1038</strain>
    </source>
</reference>
<comment type="caution">
    <text evidence="8">The sequence shown here is derived from an EMBL/GenBank/DDBJ whole genome shotgun (WGS) entry which is preliminary data.</text>
</comment>
<accession>A0A421CYQ2</accession>
<feature type="transmembrane region" description="Helical" evidence="6">
    <location>
        <begin position="668"/>
        <end position="688"/>
    </location>
</feature>
<dbReference type="PROSITE" id="PS50922">
    <property type="entry name" value="TLC"/>
    <property type="match status" value="1"/>
</dbReference>
<evidence type="ECO:0000259" key="7">
    <source>
        <dbReference type="PROSITE" id="PS50922"/>
    </source>
</evidence>
<dbReference type="AlphaFoldDB" id="A0A421CYQ2"/>
<evidence type="ECO:0000313" key="9">
    <source>
        <dbReference type="Proteomes" id="UP000215289"/>
    </source>
</evidence>
<dbReference type="PANTHER" id="PTHR13439">
    <property type="entry name" value="CT120 PROTEIN"/>
    <property type="match status" value="1"/>
</dbReference>
<feature type="transmembrane region" description="Helical" evidence="6">
    <location>
        <begin position="544"/>
        <end position="564"/>
    </location>
</feature>
<keyword evidence="4 5" id="KW-0472">Membrane</keyword>
<evidence type="ECO:0000256" key="5">
    <source>
        <dbReference type="PROSITE-ProRule" id="PRU00205"/>
    </source>
</evidence>
<feature type="transmembrane region" description="Helical" evidence="6">
    <location>
        <begin position="635"/>
        <end position="656"/>
    </location>
</feature>
<proteinExistence type="predicted"/>
<gene>
    <name evidence="8" type="ORF">CFD26_102716</name>
</gene>
<dbReference type="EMBL" id="NIDN02000174">
    <property type="protein sequence ID" value="RLL94987.1"/>
    <property type="molecule type" value="Genomic_DNA"/>
</dbReference>
<dbReference type="InterPro" id="IPR050846">
    <property type="entry name" value="TLCD"/>
</dbReference>